<protein>
    <recommendedName>
        <fullName evidence="7">Exoribonuclease phosphorolytic domain-containing protein</fullName>
    </recommendedName>
</protein>
<accession>A0A2T7A2V2</accession>
<dbReference type="Proteomes" id="UP000244722">
    <property type="component" value="Unassembled WGS sequence"/>
</dbReference>
<dbReference type="GO" id="GO:0005730">
    <property type="term" value="C:nucleolus"/>
    <property type="evidence" value="ECO:0007669"/>
    <property type="project" value="TreeGrafter"/>
</dbReference>
<dbReference type="PANTHER" id="PTHR11953">
    <property type="entry name" value="EXOSOME COMPLEX COMPONENT"/>
    <property type="match status" value="1"/>
</dbReference>
<dbReference type="InterPro" id="IPR001247">
    <property type="entry name" value="ExoRNase_PH_dom1"/>
</dbReference>
<gene>
    <name evidence="8" type="ORF">B9Z19DRAFT_1099369</name>
</gene>
<dbReference type="EMBL" id="NESQ01000034">
    <property type="protein sequence ID" value="PUU82044.1"/>
    <property type="molecule type" value="Genomic_DNA"/>
</dbReference>
<evidence type="ECO:0000256" key="1">
    <source>
        <dbReference type="ARBA" id="ARBA00004123"/>
    </source>
</evidence>
<keyword evidence="4" id="KW-0271">Exosome</keyword>
<dbReference type="OrthoDB" id="27298at2759"/>
<feature type="transmembrane region" description="Helical" evidence="6">
    <location>
        <begin position="91"/>
        <end position="111"/>
    </location>
</feature>
<evidence type="ECO:0000256" key="4">
    <source>
        <dbReference type="ARBA" id="ARBA00022835"/>
    </source>
</evidence>
<keyword evidence="5" id="KW-0539">Nucleus</keyword>
<comment type="similarity">
    <text evidence="2">Belongs to the RNase PH family.</text>
</comment>
<dbReference type="SUPFAM" id="SSF54211">
    <property type="entry name" value="Ribosomal protein S5 domain 2-like"/>
    <property type="match status" value="1"/>
</dbReference>
<keyword evidence="6" id="KW-0472">Membrane</keyword>
<dbReference type="GO" id="GO:0071051">
    <property type="term" value="P:poly(A)-dependent snoRNA 3'-end processing"/>
    <property type="evidence" value="ECO:0007669"/>
    <property type="project" value="TreeGrafter"/>
</dbReference>
<evidence type="ECO:0000313" key="8">
    <source>
        <dbReference type="EMBL" id="PUU82044.1"/>
    </source>
</evidence>
<keyword evidence="6" id="KW-0812">Transmembrane</keyword>
<dbReference type="Gene3D" id="3.30.230.70">
    <property type="entry name" value="GHMP Kinase, N-terminal domain"/>
    <property type="match status" value="1"/>
</dbReference>
<dbReference type="STRING" id="42251.A0A2T7A2V2"/>
<dbReference type="PANTHER" id="PTHR11953:SF1">
    <property type="entry name" value="EXOSOME COMPLEX COMPONENT RRP46"/>
    <property type="match status" value="1"/>
</dbReference>
<feature type="domain" description="Exoribonuclease phosphorolytic" evidence="7">
    <location>
        <begin position="2"/>
        <end position="116"/>
    </location>
</feature>
<evidence type="ECO:0000256" key="3">
    <source>
        <dbReference type="ARBA" id="ARBA00022552"/>
    </source>
</evidence>
<dbReference type="GO" id="GO:0034475">
    <property type="term" value="P:U4 snRNA 3'-end processing"/>
    <property type="evidence" value="ECO:0007669"/>
    <property type="project" value="TreeGrafter"/>
</dbReference>
<evidence type="ECO:0000259" key="7">
    <source>
        <dbReference type="Pfam" id="PF01138"/>
    </source>
</evidence>
<evidence type="ECO:0000256" key="6">
    <source>
        <dbReference type="SAM" id="Phobius"/>
    </source>
</evidence>
<dbReference type="GO" id="GO:0003723">
    <property type="term" value="F:RNA binding"/>
    <property type="evidence" value="ECO:0007669"/>
    <property type="project" value="TreeGrafter"/>
</dbReference>
<evidence type="ECO:0000256" key="2">
    <source>
        <dbReference type="ARBA" id="ARBA00006678"/>
    </source>
</evidence>
<dbReference type="InterPro" id="IPR050080">
    <property type="entry name" value="RNase_PH"/>
</dbReference>
<dbReference type="InterPro" id="IPR020568">
    <property type="entry name" value="Ribosomal_Su5_D2-typ_SF"/>
</dbReference>
<dbReference type="GO" id="GO:0016075">
    <property type="term" value="P:rRNA catabolic process"/>
    <property type="evidence" value="ECO:0007669"/>
    <property type="project" value="TreeGrafter"/>
</dbReference>
<keyword evidence="6" id="KW-1133">Transmembrane helix</keyword>
<evidence type="ECO:0000256" key="5">
    <source>
        <dbReference type="ARBA" id="ARBA00023242"/>
    </source>
</evidence>
<dbReference type="InterPro" id="IPR027408">
    <property type="entry name" value="PNPase/RNase_PH_dom_sf"/>
</dbReference>
<dbReference type="GO" id="GO:0071028">
    <property type="term" value="P:nuclear mRNA surveillance"/>
    <property type="evidence" value="ECO:0007669"/>
    <property type="project" value="TreeGrafter"/>
</dbReference>
<dbReference type="GO" id="GO:0006364">
    <property type="term" value="P:rRNA processing"/>
    <property type="evidence" value="ECO:0007669"/>
    <property type="project" value="UniProtKB-KW"/>
</dbReference>
<organism evidence="8 9">
    <name type="scientific">Tuber borchii</name>
    <name type="common">White truffle</name>
    <dbReference type="NCBI Taxonomy" id="42251"/>
    <lineage>
        <taxon>Eukaryota</taxon>
        <taxon>Fungi</taxon>
        <taxon>Dikarya</taxon>
        <taxon>Ascomycota</taxon>
        <taxon>Pezizomycotina</taxon>
        <taxon>Pezizomycetes</taxon>
        <taxon>Pezizales</taxon>
        <taxon>Tuberaceae</taxon>
        <taxon>Tuber</taxon>
    </lineage>
</organism>
<keyword evidence="9" id="KW-1185">Reference proteome</keyword>
<name>A0A2T7A2V2_TUBBO</name>
<dbReference type="GO" id="GO:0000176">
    <property type="term" value="C:nuclear exosome (RNase complex)"/>
    <property type="evidence" value="ECO:0007669"/>
    <property type="project" value="UniProtKB-ARBA"/>
</dbReference>
<dbReference type="GO" id="GO:0000177">
    <property type="term" value="C:cytoplasmic exosome (RNase complex)"/>
    <property type="evidence" value="ECO:0007669"/>
    <property type="project" value="TreeGrafter"/>
</dbReference>
<sequence length="205" mass="21830">MADGSAQYTDGPTTLLASINGPIEVKPRDEIPLEAFLEITIRPSAGVTSVREKHLEALLRSAVSPLIIRTINPRTLFQITLQIIQHEQVSAAHALHTLLASAIVVVVLALVDAGVPMKGMLAAAFVEGADGSAAHVFGYAITGGGGREGGGPKEGLVFVESDGVFDEKGFVEASEVGRKKCLEVGELMKGWVREKIGRDMKYRLK</sequence>
<dbReference type="Pfam" id="PF01138">
    <property type="entry name" value="RNase_PH"/>
    <property type="match status" value="1"/>
</dbReference>
<proteinExistence type="inferred from homology"/>
<dbReference type="AlphaFoldDB" id="A0A2T7A2V2"/>
<evidence type="ECO:0000313" key="9">
    <source>
        <dbReference type="Proteomes" id="UP000244722"/>
    </source>
</evidence>
<keyword evidence="3" id="KW-0698">rRNA processing</keyword>
<comment type="caution">
    <text evidence="8">The sequence shown here is derived from an EMBL/GenBank/DDBJ whole genome shotgun (WGS) entry which is preliminary data.</text>
</comment>
<reference evidence="8 9" key="1">
    <citation type="submission" date="2017-04" db="EMBL/GenBank/DDBJ databases">
        <title>Draft genome sequence of Tuber borchii Vittad., a whitish edible truffle.</title>
        <authorList>
            <consortium name="DOE Joint Genome Institute"/>
            <person name="Murat C."/>
            <person name="Kuo A."/>
            <person name="Barry K.W."/>
            <person name="Clum A."/>
            <person name="Dockter R.B."/>
            <person name="Fauchery L."/>
            <person name="Iotti M."/>
            <person name="Kohler A."/>
            <person name="Labutti K."/>
            <person name="Lindquist E.A."/>
            <person name="Lipzen A."/>
            <person name="Ohm R.A."/>
            <person name="Wang M."/>
            <person name="Grigoriev I.V."/>
            <person name="Zambonelli A."/>
            <person name="Martin F.M."/>
        </authorList>
    </citation>
    <scope>NUCLEOTIDE SEQUENCE [LARGE SCALE GENOMIC DNA]</scope>
    <source>
        <strain evidence="8 9">Tbo3840</strain>
    </source>
</reference>
<comment type="subcellular location">
    <subcellularLocation>
        <location evidence="1">Nucleus</location>
    </subcellularLocation>
</comment>